<dbReference type="AlphaFoldDB" id="A0A5C6DNT2"/>
<dbReference type="InterPro" id="IPR050764">
    <property type="entry name" value="CbbQ/NirQ/NorQ/GpvN"/>
</dbReference>
<dbReference type="InterPro" id="IPR027417">
    <property type="entry name" value="P-loop_NTPase"/>
</dbReference>
<dbReference type="Gene3D" id="3.40.50.300">
    <property type="entry name" value="P-loop containing nucleotide triphosphate hydrolases"/>
    <property type="match status" value="1"/>
</dbReference>
<evidence type="ECO:0000313" key="2">
    <source>
        <dbReference type="EMBL" id="TWU37321.1"/>
    </source>
</evidence>
<reference evidence="2 3" key="1">
    <citation type="submission" date="2019-02" db="EMBL/GenBank/DDBJ databases">
        <title>Deep-cultivation of Planctomycetes and their phenomic and genomic characterization uncovers novel biology.</title>
        <authorList>
            <person name="Wiegand S."/>
            <person name="Jogler M."/>
            <person name="Boedeker C."/>
            <person name="Pinto D."/>
            <person name="Vollmers J."/>
            <person name="Rivas-Marin E."/>
            <person name="Kohn T."/>
            <person name="Peeters S.H."/>
            <person name="Heuer A."/>
            <person name="Rast P."/>
            <person name="Oberbeckmann S."/>
            <person name="Bunk B."/>
            <person name="Jeske O."/>
            <person name="Meyerdierks A."/>
            <person name="Storesund J.E."/>
            <person name="Kallscheuer N."/>
            <person name="Luecker S."/>
            <person name="Lage O.M."/>
            <person name="Pohl T."/>
            <person name="Merkel B.J."/>
            <person name="Hornburger P."/>
            <person name="Mueller R.-W."/>
            <person name="Bruemmer F."/>
            <person name="Labrenz M."/>
            <person name="Spormann A.M."/>
            <person name="Op Den Camp H."/>
            <person name="Overmann J."/>
            <person name="Amann R."/>
            <person name="Jetten M.S.M."/>
            <person name="Mascher T."/>
            <person name="Medema M.H."/>
            <person name="Devos D.P."/>
            <person name="Kaster A.-K."/>
            <person name="Ovreas L."/>
            <person name="Rohde M."/>
            <person name="Galperin M.Y."/>
            <person name="Jogler C."/>
        </authorList>
    </citation>
    <scope>NUCLEOTIDE SEQUENCE [LARGE SCALE GENOMIC DNA]</scope>
    <source>
        <strain evidence="2 3">Poly41</strain>
    </source>
</reference>
<dbReference type="PANTHER" id="PTHR42759">
    <property type="entry name" value="MOXR FAMILY PROTEIN"/>
    <property type="match status" value="1"/>
</dbReference>
<dbReference type="InterPro" id="IPR011703">
    <property type="entry name" value="ATPase_AAA-3"/>
</dbReference>
<evidence type="ECO:0000259" key="1">
    <source>
        <dbReference type="Pfam" id="PF07726"/>
    </source>
</evidence>
<dbReference type="RefSeq" id="WP_231615700.1">
    <property type="nucleotide sequence ID" value="NZ_SJPV01000005.1"/>
</dbReference>
<name>A0A5C6DNT2_9BACT</name>
<dbReference type="PANTHER" id="PTHR42759:SF5">
    <property type="entry name" value="METHANOL DEHYDROGENASE REGULATOR"/>
    <property type="match status" value="1"/>
</dbReference>
<sequence length="82" mass="8756">MQQAQDKITALTDALCGVIRGNRDCIEVLVISLLSNGSVLMQDVPGVGKTTLAKAVAKAIDVQFHRVQFTPDLLPAIPSRVV</sequence>
<organism evidence="2 3">
    <name type="scientific">Novipirellula artificiosorum</name>
    <dbReference type="NCBI Taxonomy" id="2528016"/>
    <lineage>
        <taxon>Bacteria</taxon>
        <taxon>Pseudomonadati</taxon>
        <taxon>Planctomycetota</taxon>
        <taxon>Planctomycetia</taxon>
        <taxon>Pirellulales</taxon>
        <taxon>Pirellulaceae</taxon>
        <taxon>Novipirellula</taxon>
    </lineage>
</organism>
<dbReference type="GO" id="GO:0016887">
    <property type="term" value="F:ATP hydrolysis activity"/>
    <property type="evidence" value="ECO:0007669"/>
    <property type="project" value="InterPro"/>
</dbReference>
<dbReference type="EMBL" id="SJPV01000005">
    <property type="protein sequence ID" value="TWU37321.1"/>
    <property type="molecule type" value="Genomic_DNA"/>
</dbReference>
<dbReference type="GO" id="GO:0005524">
    <property type="term" value="F:ATP binding"/>
    <property type="evidence" value="ECO:0007669"/>
    <property type="project" value="InterPro"/>
</dbReference>
<gene>
    <name evidence="2" type="ORF">Poly41_34510</name>
</gene>
<accession>A0A5C6DNT2</accession>
<comment type="caution">
    <text evidence="2">The sequence shown here is derived from an EMBL/GenBank/DDBJ whole genome shotgun (WGS) entry which is preliminary data.</text>
</comment>
<evidence type="ECO:0000313" key="3">
    <source>
        <dbReference type="Proteomes" id="UP000319143"/>
    </source>
</evidence>
<dbReference type="Proteomes" id="UP000319143">
    <property type="component" value="Unassembled WGS sequence"/>
</dbReference>
<protein>
    <submittedName>
        <fullName evidence="2">ATPase family associated with various cellular activities (AAA)</fullName>
    </submittedName>
</protein>
<keyword evidence="3" id="KW-1185">Reference proteome</keyword>
<dbReference type="SUPFAM" id="SSF52540">
    <property type="entry name" value="P-loop containing nucleoside triphosphate hydrolases"/>
    <property type="match status" value="1"/>
</dbReference>
<dbReference type="Pfam" id="PF07726">
    <property type="entry name" value="AAA_3"/>
    <property type="match status" value="1"/>
</dbReference>
<feature type="domain" description="ATPase AAA-3" evidence="1">
    <location>
        <begin position="39"/>
        <end position="76"/>
    </location>
</feature>
<proteinExistence type="predicted"/>